<dbReference type="InterPro" id="IPR003343">
    <property type="entry name" value="Big_2"/>
</dbReference>
<feature type="compositionally biased region" description="Low complexity" evidence="1">
    <location>
        <begin position="416"/>
        <end position="429"/>
    </location>
</feature>
<dbReference type="InterPro" id="IPR013783">
    <property type="entry name" value="Ig-like_fold"/>
</dbReference>
<gene>
    <name evidence="3" type="ORF">DFQ01_107165</name>
</gene>
<keyword evidence="4" id="KW-1185">Reference proteome</keyword>
<evidence type="ECO:0000313" key="3">
    <source>
        <dbReference type="EMBL" id="PWW03267.1"/>
    </source>
</evidence>
<dbReference type="PROSITE" id="PS51272">
    <property type="entry name" value="SLH"/>
    <property type="match status" value="2"/>
</dbReference>
<dbReference type="Proteomes" id="UP000246635">
    <property type="component" value="Unassembled WGS sequence"/>
</dbReference>
<evidence type="ECO:0000259" key="2">
    <source>
        <dbReference type="PROSITE" id="PS51272"/>
    </source>
</evidence>
<protein>
    <submittedName>
        <fullName evidence="3">S-layer family protein</fullName>
    </submittedName>
</protein>
<organism evidence="3 4">
    <name type="scientific">Paenibacillus cellulosilyticus</name>
    <dbReference type="NCBI Taxonomy" id="375489"/>
    <lineage>
        <taxon>Bacteria</taxon>
        <taxon>Bacillati</taxon>
        <taxon>Bacillota</taxon>
        <taxon>Bacilli</taxon>
        <taxon>Bacillales</taxon>
        <taxon>Paenibacillaceae</taxon>
        <taxon>Paenibacillus</taxon>
    </lineage>
</organism>
<dbReference type="GO" id="GO:0016020">
    <property type="term" value="C:membrane"/>
    <property type="evidence" value="ECO:0007669"/>
    <property type="project" value="InterPro"/>
</dbReference>
<dbReference type="EMBL" id="QGTQ01000007">
    <property type="protein sequence ID" value="PWW03267.1"/>
    <property type="molecule type" value="Genomic_DNA"/>
</dbReference>
<dbReference type="SMART" id="SM00635">
    <property type="entry name" value="BID_2"/>
    <property type="match status" value="12"/>
</dbReference>
<dbReference type="Gene3D" id="2.60.40.1080">
    <property type="match status" value="5"/>
</dbReference>
<feature type="domain" description="SLH" evidence="2">
    <location>
        <begin position="111"/>
        <end position="174"/>
    </location>
</feature>
<dbReference type="InterPro" id="IPR001119">
    <property type="entry name" value="SLH_dom"/>
</dbReference>
<dbReference type="Pfam" id="PF00395">
    <property type="entry name" value="SLH"/>
    <property type="match status" value="3"/>
</dbReference>
<dbReference type="Gene3D" id="2.60.40.10">
    <property type="entry name" value="Immunoglobulins"/>
    <property type="match status" value="7"/>
</dbReference>
<dbReference type="Pfam" id="PF17963">
    <property type="entry name" value="Big_9"/>
    <property type="match status" value="10"/>
</dbReference>
<dbReference type="Pfam" id="PF17892">
    <property type="entry name" value="Cadherin_5"/>
    <property type="match status" value="1"/>
</dbReference>
<name>A0A2V2YUG0_9BACL</name>
<dbReference type="SMART" id="SM00736">
    <property type="entry name" value="CADG"/>
    <property type="match status" value="8"/>
</dbReference>
<proteinExistence type="predicted"/>
<dbReference type="RefSeq" id="WP_110044153.1">
    <property type="nucleotide sequence ID" value="NZ_QGTQ01000007.1"/>
</dbReference>
<evidence type="ECO:0000313" key="4">
    <source>
        <dbReference type="Proteomes" id="UP000246635"/>
    </source>
</evidence>
<reference evidence="3 4" key="1">
    <citation type="submission" date="2018-05" db="EMBL/GenBank/DDBJ databases">
        <title>Genomic Encyclopedia of Type Strains, Phase III (KMG-III): the genomes of soil and plant-associated and newly described type strains.</title>
        <authorList>
            <person name="Whitman W."/>
        </authorList>
    </citation>
    <scope>NUCLEOTIDE SEQUENCE [LARGE SCALE GENOMIC DNA]</scope>
    <source>
        <strain evidence="3 4">CECT 5696</strain>
    </source>
</reference>
<feature type="region of interest" description="Disordered" evidence="1">
    <location>
        <begin position="410"/>
        <end position="429"/>
    </location>
</feature>
<comment type="caution">
    <text evidence="3">The sequence shown here is derived from an EMBL/GenBank/DDBJ whole genome shotgun (WGS) entry which is preliminary data.</text>
</comment>
<dbReference type="InterPro" id="IPR006644">
    <property type="entry name" value="Cadg"/>
</dbReference>
<feature type="non-terminal residue" evidence="3">
    <location>
        <position position="1668"/>
    </location>
</feature>
<evidence type="ECO:0000256" key="1">
    <source>
        <dbReference type="SAM" id="MobiDB-lite"/>
    </source>
</evidence>
<feature type="domain" description="SLH" evidence="2">
    <location>
        <begin position="50"/>
        <end position="110"/>
    </location>
</feature>
<accession>A0A2V2YUG0</accession>
<sequence length="1668" mass="162494">MGKKKRLKGTVLTKQRLQHSLLAGALLAGIVPGVAYADQVSVQSQTSNASSGFTDLNGLSSNTQEAIQKAQSIGLLEGDSVGTFRPLDQLTRQEFAALLVRAMNLPLSNVPTASFSDVQDSSWSASYIDAVFRAGLMTGKGTDSFRPQDPVTREEMAAVFVRAVGGANTRGGLNRNVQDAQQVSGWAANQVEAAVRLGLIDTTDGNFNPKAKVQRGEIVSYLVDIFQSGEQTRTITSVDGDVLIIDGTPYLVIDEWKQLLGERNSQALVGAIVHFQTANRNINDLSNLEIVQDGVVLDLAGTNYVGGLRISGNGVQVNGDSIGNVSVSSGVSSVGINGNVQNLVVEGGQALQLGGDVQVNTLNIADPHARLTLGSNVTVQGIQLPVDVKLSQVIANLDQVSSQVDQVQTGIDDRNTSNGSGSTGISNVNHLPTVAGSISDVTAGEQDGVQTASLKGVFADADNNTLTYTAASSDTGVATVSVSGTTLSVTPVAAGTSTITVTANDGHGGTVSTTFVVTITAASPAPSLNHAPTVVGAIADITAGELDGDQTASLAGVFADADGDALTYTAASSVEGAATVLVSGVSVVITPIAAGTSTITVTADDGNGGTISTTFDVTITAAPPAPSLNHAPTVVGSIADITAGELDGDQTASLTGVFADADGDALTITAASSDEGAATVTVSGASVVITPVAAGTSTITVTADDGNGGTISTTFDVTITAAPPAPSLNHAPTVVSTIADITAGELDGDQTASLTSVFADADGDALTYTAASSDEDAATVLVSGTTLSVTPVAAGTSTITVTADDGNGGTVSTTFDVTITEAPPAPSSNHAPTVAGTISDVTAGELDGDQTASLAGVFADADGDSLTITAASSDEGAATVLVSGASVVITPVAAGVATITVTADDGNGGTISTTFDVTITAAPPTPSLNHAPTVAGSIADITAGELDGDQTASLAGVFADADGDDLTITAASSDEGAATVLVSGASVVITPVAAGTSAITVTADDGNGGTISTTFNVTITAAPPAPSLNHAPTVAGSIADITAGELDGDQTASLTGVFADADGDALTITAASSDEGAATVLVSGASVVITPIAAGTSTITVTADDSNGGTISTTFDVTITAAPPAPSLNYAPTVVSTIADITAGELDGDQTASLAGVFADADGDALAITAASSDEGAATVLVSGTTLSVTPVAAGTSTITVTADDGNGGTVSTTFDVTITAAPPAPSLNHAPTVVGTIANITAGELDGDQTASLTGMFADADGDALTITAASSDEGAATVLVSGTTLSVTPVAAGTSTITVTADDGNGGTVSTTFDVTITAAPPTPSLNHAPTVVGSIADITAGELDGDQTASLAGVFADADGDALTITAASSDEGAATVSVSGASVVITPVAAGTSTITVTADDGNGGTVSTTFDVTITALNHAPTVVGTISDVTAGELDGDQTASLAGVFADADGDALTITAASSDEGAATVSVSGASVVITPVAAGTSTITVTADDGNGGTTSTTFDVTITSLNHAPTVVGAIANITAGELDGDQTASLTGMFADADGDALTITAASSDEGAATVSVSGASVVITPVAAGTSTITVTADDGNGGTISTTFDVTITALNHAPTVVGTISDVTAGELDGDQTASLAGVFADADGDALTITAASSDEGAATVSVSGAS</sequence>
<dbReference type="OrthoDB" id="2481604at2"/>
<dbReference type="InterPro" id="IPR041690">
    <property type="entry name" value="Cadherin_5"/>
</dbReference>